<keyword evidence="2" id="KW-1185">Reference proteome</keyword>
<dbReference type="EMBL" id="JAMTCK010000015">
    <property type="protein sequence ID" value="MCP2168721.1"/>
    <property type="molecule type" value="Genomic_DNA"/>
</dbReference>
<gene>
    <name evidence="1" type="ORF">LX83_005599</name>
</gene>
<proteinExistence type="predicted"/>
<organism evidence="1 2">
    <name type="scientific">Goodfellowiella coeruleoviolacea</name>
    <dbReference type="NCBI Taxonomy" id="334858"/>
    <lineage>
        <taxon>Bacteria</taxon>
        <taxon>Bacillati</taxon>
        <taxon>Actinomycetota</taxon>
        <taxon>Actinomycetes</taxon>
        <taxon>Pseudonocardiales</taxon>
        <taxon>Pseudonocardiaceae</taxon>
        <taxon>Goodfellowiella</taxon>
    </lineage>
</organism>
<protein>
    <submittedName>
        <fullName evidence="1">Uncharacterized protein</fullName>
    </submittedName>
</protein>
<name>A0AAE3GIA8_9PSEU</name>
<dbReference type="Proteomes" id="UP001206128">
    <property type="component" value="Unassembled WGS sequence"/>
</dbReference>
<dbReference type="AlphaFoldDB" id="A0AAE3GIA8"/>
<reference evidence="1" key="1">
    <citation type="submission" date="2022-06" db="EMBL/GenBank/DDBJ databases">
        <title>Genomic Encyclopedia of Archaeal and Bacterial Type Strains, Phase II (KMG-II): from individual species to whole genera.</title>
        <authorList>
            <person name="Goeker M."/>
        </authorList>
    </citation>
    <scope>NUCLEOTIDE SEQUENCE</scope>
    <source>
        <strain evidence="1">DSM 43935</strain>
    </source>
</reference>
<sequence length="53" mass="5925">MIAGILASVHDLATEASTASPERREWIRGELDGLSAIVESHFGYEERPRCWPL</sequence>
<accession>A0AAE3GIA8</accession>
<evidence type="ECO:0000313" key="2">
    <source>
        <dbReference type="Proteomes" id="UP001206128"/>
    </source>
</evidence>
<evidence type="ECO:0000313" key="1">
    <source>
        <dbReference type="EMBL" id="MCP2168721.1"/>
    </source>
</evidence>
<comment type="caution">
    <text evidence="1">The sequence shown here is derived from an EMBL/GenBank/DDBJ whole genome shotgun (WGS) entry which is preliminary data.</text>
</comment>